<evidence type="ECO:0000313" key="2">
    <source>
        <dbReference type="EMBL" id="TYT26371.1"/>
    </source>
</evidence>
<proteinExistence type="predicted"/>
<evidence type="ECO:0000256" key="1">
    <source>
        <dbReference type="SAM" id="MobiDB-lite"/>
    </source>
</evidence>
<evidence type="ECO:0000313" key="3">
    <source>
        <dbReference type="Proteomes" id="UP000324973"/>
    </source>
</evidence>
<dbReference type="EMBL" id="VTFT01000001">
    <property type="protein sequence ID" value="TYT26371.1"/>
    <property type="molecule type" value="Genomic_DNA"/>
</dbReference>
<gene>
    <name evidence="2" type="ORF">FZO89_08915</name>
</gene>
<sequence>MNVSPRTPALQTLTLARTLRPLPASERRERGFGVGYGNSSGYATDKRYTPASGDTRFRFA</sequence>
<keyword evidence="3" id="KW-1185">Reference proteome</keyword>
<dbReference type="AlphaFoldDB" id="A0A5D4XRI3"/>
<name>A0A5D4XRI3_9GAMM</name>
<comment type="caution">
    <text evidence="2">The sequence shown here is derived from an EMBL/GenBank/DDBJ whole genome shotgun (WGS) entry which is preliminary data.</text>
</comment>
<dbReference type="Proteomes" id="UP000324973">
    <property type="component" value="Unassembled WGS sequence"/>
</dbReference>
<dbReference type="RefSeq" id="WP_149102922.1">
    <property type="nucleotide sequence ID" value="NZ_VTFT01000001.1"/>
</dbReference>
<organism evidence="2 3">
    <name type="scientific">Luteimonas viscosa</name>
    <dbReference type="NCBI Taxonomy" id="1132694"/>
    <lineage>
        <taxon>Bacteria</taxon>
        <taxon>Pseudomonadati</taxon>
        <taxon>Pseudomonadota</taxon>
        <taxon>Gammaproteobacteria</taxon>
        <taxon>Lysobacterales</taxon>
        <taxon>Lysobacteraceae</taxon>
        <taxon>Luteimonas</taxon>
    </lineage>
</organism>
<protein>
    <submittedName>
        <fullName evidence="2">Uncharacterized protein</fullName>
    </submittedName>
</protein>
<reference evidence="2 3" key="1">
    <citation type="submission" date="2019-08" db="EMBL/GenBank/DDBJ databases">
        <title>Luteimonas viscosus sp. nov., isolated from soil of a sunflower field.</title>
        <authorList>
            <person name="Jianli Z."/>
            <person name="Ying Z."/>
        </authorList>
    </citation>
    <scope>NUCLEOTIDE SEQUENCE [LARGE SCALE GENOMIC DNA]</scope>
    <source>
        <strain evidence="2 3">XBU10</strain>
    </source>
</reference>
<feature type="region of interest" description="Disordered" evidence="1">
    <location>
        <begin position="18"/>
        <end position="60"/>
    </location>
</feature>
<dbReference type="OrthoDB" id="6026353at2"/>
<accession>A0A5D4XRI3</accession>